<sequence length="195" mass="21420">MIVPARWKPQLGLALWLGLALPPPRHALESTMTLQMLVQIPLLALAGWWLTAFLARRPTGAMAAWNRSGISGLLLASLAAMVWMLPRALDASLDVPWVALAKFVGVPWLIGMPLAISWPRAGFVVRGVFLIEVVATAFRLGWLYMVSPVRLCSNYLLTDQQQLGKIMLAIGVAICALLAWKLMWGRIDIDGGRGR</sequence>
<protein>
    <recommendedName>
        <fullName evidence="4">Transmembrane protein</fullName>
    </recommendedName>
</protein>
<feature type="transmembrane region" description="Helical" evidence="1">
    <location>
        <begin position="123"/>
        <end position="146"/>
    </location>
</feature>
<keyword evidence="1" id="KW-1133">Transmembrane helix</keyword>
<keyword evidence="1" id="KW-0472">Membrane</keyword>
<gene>
    <name evidence="2" type="ORF">AB7878_09560</name>
</gene>
<evidence type="ECO:0000256" key="1">
    <source>
        <dbReference type="SAM" id="Phobius"/>
    </source>
</evidence>
<name>A0ABV4AQL7_9GAMM</name>
<evidence type="ECO:0000313" key="2">
    <source>
        <dbReference type="EMBL" id="MEY2182665.1"/>
    </source>
</evidence>
<feature type="transmembrane region" description="Helical" evidence="1">
    <location>
        <begin position="166"/>
        <end position="184"/>
    </location>
</feature>
<feature type="transmembrane region" description="Helical" evidence="1">
    <location>
        <begin position="97"/>
        <end position="116"/>
    </location>
</feature>
<reference evidence="2 3" key="1">
    <citation type="submission" date="2024-07" db="EMBL/GenBank/DDBJ databases">
        <title>Molecular mechanisms and environmental adaptations of flagellar loss and biofilm growth of Rhodanobacter under environmental stress.</title>
        <authorList>
            <person name="Chen M."/>
        </authorList>
    </citation>
    <scope>NUCLEOTIDE SEQUENCE [LARGE SCALE GENOMIC DNA]</scope>
    <source>
        <strain evidence="2 3">RS22</strain>
    </source>
</reference>
<keyword evidence="1" id="KW-0812">Transmembrane</keyword>
<feature type="transmembrane region" description="Helical" evidence="1">
    <location>
        <begin position="37"/>
        <end position="55"/>
    </location>
</feature>
<accession>A0ABV4AQL7</accession>
<comment type="caution">
    <text evidence="2">The sequence shown here is derived from an EMBL/GenBank/DDBJ whole genome shotgun (WGS) entry which is preliminary data.</text>
</comment>
<dbReference type="EMBL" id="JBGBPY010000001">
    <property type="protein sequence ID" value="MEY2182665.1"/>
    <property type="molecule type" value="Genomic_DNA"/>
</dbReference>
<keyword evidence="3" id="KW-1185">Reference proteome</keyword>
<evidence type="ECO:0008006" key="4">
    <source>
        <dbReference type="Google" id="ProtNLM"/>
    </source>
</evidence>
<evidence type="ECO:0000313" key="3">
    <source>
        <dbReference type="Proteomes" id="UP001562159"/>
    </source>
</evidence>
<dbReference type="Proteomes" id="UP001562159">
    <property type="component" value="Unassembled WGS sequence"/>
</dbReference>
<organism evidence="2 3">
    <name type="scientific">Rhodanobacter humi</name>
    <dbReference type="NCBI Taxonomy" id="1888173"/>
    <lineage>
        <taxon>Bacteria</taxon>
        <taxon>Pseudomonadati</taxon>
        <taxon>Pseudomonadota</taxon>
        <taxon>Gammaproteobacteria</taxon>
        <taxon>Lysobacterales</taxon>
        <taxon>Rhodanobacteraceae</taxon>
        <taxon>Rhodanobacter</taxon>
    </lineage>
</organism>
<proteinExistence type="predicted"/>
<feature type="transmembrane region" description="Helical" evidence="1">
    <location>
        <begin position="67"/>
        <end position="85"/>
    </location>
</feature>